<dbReference type="GeneID" id="112457934"/>
<name>A0A6J1Q6J2_9HYME</name>
<protein>
    <submittedName>
        <fullName evidence="3">Uncharacterized protein LOC112457934</fullName>
    </submittedName>
</protein>
<evidence type="ECO:0000313" key="2">
    <source>
        <dbReference type="Proteomes" id="UP000504618"/>
    </source>
</evidence>
<evidence type="ECO:0000259" key="1">
    <source>
        <dbReference type="PROSITE" id="PS50994"/>
    </source>
</evidence>
<dbReference type="Pfam" id="PF18701">
    <property type="entry name" value="DUF5641"/>
    <property type="match status" value="1"/>
</dbReference>
<dbReference type="InterPro" id="IPR001584">
    <property type="entry name" value="Integrase_cat-core"/>
</dbReference>
<dbReference type="PROSITE" id="PS50994">
    <property type="entry name" value="INTEGRASE"/>
    <property type="match status" value="1"/>
</dbReference>
<dbReference type="AlphaFoldDB" id="A0A6J1Q6J2"/>
<accession>A0A6J1Q6J2</accession>
<dbReference type="Gene3D" id="3.30.420.10">
    <property type="entry name" value="Ribonuclease H-like superfamily/Ribonuclease H"/>
    <property type="match status" value="1"/>
</dbReference>
<organism evidence="2 3">
    <name type="scientific">Temnothorax curvispinosus</name>
    <dbReference type="NCBI Taxonomy" id="300111"/>
    <lineage>
        <taxon>Eukaryota</taxon>
        <taxon>Metazoa</taxon>
        <taxon>Ecdysozoa</taxon>
        <taxon>Arthropoda</taxon>
        <taxon>Hexapoda</taxon>
        <taxon>Insecta</taxon>
        <taxon>Pterygota</taxon>
        <taxon>Neoptera</taxon>
        <taxon>Endopterygota</taxon>
        <taxon>Hymenoptera</taxon>
        <taxon>Apocrita</taxon>
        <taxon>Aculeata</taxon>
        <taxon>Formicoidea</taxon>
        <taxon>Formicidae</taxon>
        <taxon>Myrmicinae</taxon>
        <taxon>Temnothorax</taxon>
    </lineage>
</organism>
<reference evidence="3" key="1">
    <citation type="submission" date="2025-08" db="UniProtKB">
        <authorList>
            <consortium name="RefSeq"/>
        </authorList>
    </citation>
    <scope>IDENTIFICATION</scope>
    <source>
        <tissue evidence="3">Whole body</tissue>
    </source>
</reference>
<dbReference type="InterPro" id="IPR040676">
    <property type="entry name" value="DUF5641"/>
</dbReference>
<dbReference type="RefSeq" id="XP_024877036.1">
    <property type="nucleotide sequence ID" value="XM_025021268.1"/>
</dbReference>
<dbReference type="GO" id="GO:0003676">
    <property type="term" value="F:nucleic acid binding"/>
    <property type="evidence" value="ECO:0007669"/>
    <property type="project" value="InterPro"/>
</dbReference>
<proteinExistence type="predicted"/>
<dbReference type="OrthoDB" id="7695048at2759"/>
<evidence type="ECO:0000313" key="3">
    <source>
        <dbReference type="RefSeq" id="XP_024877036.1"/>
    </source>
</evidence>
<keyword evidence="2" id="KW-1185">Reference proteome</keyword>
<dbReference type="InterPro" id="IPR012337">
    <property type="entry name" value="RNaseH-like_sf"/>
</dbReference>
<feature type="domain" description="Integrase catalytic" evidence="1">
    <location>
        <begin position="1"/>
        <end position="156"/>
    </location>
</feature>
<dbReference type="Proteomes" id="UP000504618">
    <property type="component" value="Unplaced"/>
</dbReference>
<dbReference type="GO" id="GO:0015074">
    <property type="term" value="P:DNA integration"/>
    <property type="evidence" value="ECO:0007669"/>
    <property type="project" value="InterPro"/>
</dbReference>
<gene>
    <name evidence="3" type="primary">LOC112457934</name>
</gene>
<dbReference type="SUPFAM" id="SSF53098">
    <property type="entry name" value="Ribonuclease H-like"/>
    <property type="match status" value="1"/>
</dbReference>
<sequence length="273" mass="30903">MSTRAIHLELVPDLTTPAFLNALKRFIARRGKCANIYSDNGSNFKGANHELRALYELVSQQSHISAIDHYCSEQAIQWHFIPPYSPHMGGLWEAGIKSVKTHLRKILSEALVTYEEMYTVCTQVEAVLNSRPLTPISNDPTDLTALTPGHFLIGEALTSIPEPNWSEVPSNRLTRFQYVAKLTQHFWSRWSNEYLSNLQQRCKWNREDRASKIEIGAMVVLRDEQAPPMRWALGRIVECHSGHDGITQVVSVKTSKGVTKRALSKICLLPIKV</sequence>
<dbReference type="InterPro" id="IPR036397">
    <property type="entry name" value="RNaseH_sf"/>
</dbReference>
<dbReference type="PANTHER" id="PTHR47331">
    <property type="entry name" value="PHD-TYPE DOMAIN-CONTAINING PROTEIN"/>
    <property type="match status" value="1"/>
</dbReference>